<feature type="transmembrane region" description="Helical" evidence="1">
    <location>
        <begin position="44"/>
        <end position="69"/>
    </location>
</feature>
<evidence type="ECO:0000313" key="3">
    <source>
        <dbReference type="EMBL" id="SVA99994.1"/>
    </source>
</evidence>
<dbReference type="AlphaFoldDB" id="A0A382AF63"/>
<dbReference type="Pfam" id="PF00535">
    <property type="entry name" value="Glycos_transf_2"/>
    <property type="match status" value="1"/>
</dbReference>
<dbReference type="SUPFAM" id="SSF53448">
    <property type="entry name" value="Nucleotide-diphospho-sugar transferases"/>
    <property type="match status" value="1"/>
</dbReference>
<sequence>MGKIFAGIFFSFFALLVIHIFFLVLHIFLWITEGLVLGIFVETIYFSVLLKWMLLADIIWVSFVLGFVLKRKKYKTEPQHYLSYEPIKHPIAAVIIPTFNEADNVEKVVKDYKMQPNVKYVYVIDNNSSDKTPDIAEKCGAVVIRKKINKGGFGDSCVVGFNEVLKTDANIVALTECDGT</sequence>
<feature type="non-terminal residue" evidence="3">
    <location>
        <position position="180"/>
    </location>
</feature>
<dbReference type="InterPro" id="IPR029044">
    <property type="entry name" value="Nucleotide-diphossugar_trans"/>
</dbReference>
<proteinExistence type="predicted"/>
<dbReference type="EMBL" id="UINC01025079">
    <property type="protein sequence ID" value="SVA99994.1"/>
    <property type="molecule type" value="Genomic_DNA"/>
</dbReference>
<name>A0A382AF63_9ZZZZ</name>
<dbReference type="Gene3D" id="3.90.550.10">
    <property type="entry name" value="Spore Coat Polysaccharide Biosynthesis Protein SpsA, Chain A"/>
    <property type="match status" value="1"/>
</dbReference>
<evidence type="ECO:0000259" key="2">
    <source>
        <dbReference type="Pfam" id="PF00535"/>
    </source>
</evidence>
<protein>
    <recommendedName>
        <fullName evidence="2">Glycosyltransferase 2-like domain-containing protein</fullName>
    </recommendedName>
</protein>
<feature type="domain" description="Glycosyltransferase 2-like" evidence="2">
    <location>
        <begin position="94"/>
        <end position="163"/>
    </location>
</feature>
<evidence type="ECO:0000256" key="1">
    <source>
        <dbReference type="SAM" id="Phobius"/>
    </source>
</evidence>
<keyword evidence="1" id="KW-0812">Transmembrane</keyword>
<dbReference type="InterPro" id="IPR001173">
    <property type="entry name" value="Glyco_trans_2-like"/>
</dbReference>
<organism evidence="3">
    <name type="scientific">marine metagenome</name>
    <dbReference type="NCBI Taxonomy" id="408172"/>
    <lineage>
        <taxon>unclassified sequences</taxon>
        <taxon>metagenomes</taxon>
        <taxon>ecological metagenomes</taxon>
    </lineage>
</organism>
<gene>
    <name evidence="3" type="ORF">METZ01_LOCUS152848</name>
</gene>
<keyword evidence="1" id="KW-1133">Transmembrane helix</keyword>
<feature type="transmembrane region" description="Helical" evidence="1">
    <location>
        <begin position="7"/>
        <end position="32"/>
    </location>
</feature>
<accession>A0A382AF63</accession>
<keyword evidence="1" id="KW-0472">Membrane</keyword>
<reference evidence="3" key="1">
    <citation type="submission" date="2018-05" db="EMBL/GenBank/DDBJ databases">
        <authorList>
            <person name="Lanie J.A."/>
            <person name="Ng W.-L."/>
            <person name="Kazmierczak K.M."/>
            <person name="Andrzejewski T.M."/>
            <person name="Davidsen T.M."/>
            <person name="Wayne K.J."/>
            <person name="Tettelin H."/>
            <person name="Glass J.I."/>
            <person name="Rusch D."/>
            <person name="Podicherti R."/>
            <person name="Tsui H.-C.T."/>
            <person name="Winkler M.E."/>
        </authorList>
    </citation>
    <scope>NUCLEOTIDE SEQUENCE</scope>
</reference>